<evidence type="ECO:0000313" key="1">
    <source>
        <dbReference type="EMBL" id="BAD74785.1"/>
    </source>
</evidence>
<proteinExistence type="predicted"/>
<gene>
    <name evidence="1" type="ordered locus">GK0500</name>
</gene>
<name>Q5L2P5_GEOKA</name>
<sequence>MNTIQDQWAMAELKHRLLVIIMRLKDDPAFTKDDAATQIPLSVKEVTKCQTKSKNSSVSLRNSFSLFRRMS</sequence>
<dbReference type="EMBL" id="BA000043">
    <property type="protein sequence ID" value="BAD74785.1"/>
    <property type="molecule type" value="Genomic_DNA"/>
</dbReference>
<reference evidence="1 2" key="1">
    <citation type="journal article" date="2004" name="Nucleic Acids Res.">
        <title>Thermoadaptation trait revealed by the genome sequence of thermophilic Geobacillus kaustophilus.</title>
        <authorList>
            <person name="Takami H."/>
            <person name="Takaki Y."/>
            <person name="Chee G.J."/>
            <person name="Nishi S."/>
            <person name="Shimamura S."/>
            <person name="Suzuki H."/>
            <person name="Matsui S."/>
            <person name="Uchiyama I."/>
        </authorList>
    </citation>
    <scope>NUCLEOTIDE SEQUENCE [LARGE SCALE GENOMIC DNA]</scope>
    <source>
        <strain evidence="1 2">HTA426</strain>
    </source>
</reference>
<dbReference type="Proteomes" id="UP000001172">
    <property type="component" value="Chromosome"/>
</dbReference>
<dbReference type="HOGENOM" id="CLU_2734266_0_0_9"/>
<dbReference type="KEGG" id="gka:GK0500"/>
<protein>
    <submittedName>
        <fullName evidence="1">Hypothetical conserved protein</fullName>
    </submittedName>
</protein>
<dbReference type="AlphaFoldDB" id="Q5L2P5"/>
<organism evidence="1 2">
    <name type="scientific">Geobacillus kaustophilus (strain HTA426)</name>
    <dbReference type="NCBI Taxonomy" id="235909"/>
    <lineage>
        <taxon>Bacteria</taxon>
        <taxon>Bacillati</taxon>
        <taxon>Bacillota</taxon>
        <taxon>Bacilli</taxon>
        <taxon>Bacillales</taxon>
        <taxon>Anoxybacillaceae</taxon>
        <taxon>Geobacillus</taxon>
        <taxon>Geobacillus thermoleovorans group</taxon>
    </lineage>
</organism>
<evidence type="ECO:0000313" key="2">
    <source>
        <dbReference type="Proteomes" id="UP000001172"/>
    </source>
</evidence>
<accession>Q5L2P5</accession>
<keyword evidence="2" id="KW-1185">Reference proteome</keyword>